<organism evidence="1 2">
    <name type="scientific">Pyricularia oryzae</name>
    <name type="common">Rice blast fungus</name>
    <name type="synonym">Magnaporthe oryzae</name>
    <dbReference type="NCBI Taxonomy" id="318829"/>
    <lineage>
        <taxon>Eukaryota</taxon>
        <taxon>Fungi</taxon>
        <taxon>Dikarya</taxon>
        <taxon>Ascomycota</taxon>
        <taxon>Pezizomycotina</taxon>
        <taxon>Sordariomycetes</taxon>
        <taxon>Sordariomycetidae</taxon>
        <taxon>Magnaporthales</taxon>
        <taxon>Pyriculariaceae</taxon>
        <taxon>Pyricularia</taxon>
    </lineage>
</organism>
<accession>A0A4P7N898</accession>
<dbReference type="AlphaFoldDB" id="A0A4P7N898"/>
<sequence>MIACRLYYYSVGIGCLANRVTSGWTRQDKPQIAITNPHAFVGWARGEEEAALGDRPAVRRPNVRSCRNWSSQGVIAGCMTRDRQ</sequence>
<name>A0A4P7N898_PYROR</name>
<evidence type="ECO:0000313" key="2">
    <source>
        <dbReference type="Proteomes" id="UP000294847"/>
    </source>
</evidence>
<reference evidence="1 2" key="1">
    <citation type="journal article" date="2019" name="Mol. Biol. Evol.">
        <title>Blast fungal genomes show frequent chromosomal changes, gene gains and losses, and effector gene turnover.</title>
        <authorList>
            <person name="Gomez Luciano L.B."/>
            <person name="Jason Tsai I."/>
            <person name="Chuma I."/>
            <person name="Tosa Y."/>
            <person name="Chen Y.H."/>
            <person name="Li J.Y."/>
            <person name="Li M.Y."/>
            <person name="Jade Lu M.Y."/>
            <person name="Nakayashiki H."/>
            <person name="Li W.H."/>
        </authorList>
    </citation>
    <scope>NUCLEOTIDE SEQUENCE [LARGE SCALE GENOMIC DNA]</scope>
    <source>
        <strain evidence="1">MZ5-1-6</strain>
    </source>
</reference>
<protein>
    <submittedName>
        <fullName evidence="1">Uncharacterized protein</fullName>
    </submittedName>
</protein>
<dbReference type="EMBL" id="CP034206">
    <property type="protein sequence ID" value="QBZ58699.1"/>
    <property type="molecule type" value="Genomic_DNA"/>
</dbReference>
<dbReference type="Proteomes" id="UP000294847">
    <property type="component" value="Chromosome 3"/>
</dbReference>
<proteinExistence type="predicted"/>
<gene>
    <name evidence="1" type="ORF">PoMZ_03657</name>
</gene>
<evidence type="ECO:0000313" key="1">
    <source>
        <dbReference type="EMBL" id="QBZ58699.1"/>
    </source>
</evidence>